<comment type="caution">
    <text evidence="1">The sequence shown here is derived from an EMBL/GenBank/DDBJ whole genome shotgun (WGS) entry which is preliminary data.</text>
</comment>
<gene>
    <name evidence="1" type="ORF">Lste_1166</name>
</gene>
<evidence type="ECO:0000313" key="2">
    <source>
        <dbReference type="Proteomes" id="UP000054926"/>
    </source>
</evidence>
<dbReference type="PATRIC" id="fig|947033.5.peg.1246"/>
<name>A0A0W0ZG61_9GAMM</name>
<dbReference type="EMBL" id="LNYY01000019">
    <property type="protein sequence ID" value="KTD68008.1"/>
    <property type="molecule type" value="Genomic_DNA"/>
</dbReference>
<accession>A0A0W0ZG61</accession>
<protein>
    <submittedName>
        <fullName evidence="1">Uncharacterized protein</fullName>
    </submittedName>
</protein>
<reference evidence="1 2" key="1">
    <citation type="submission" date="2015-11" db="EMBL/GenBank/DDBJ databases">
        <title>Genomic analysis of 38 Legionella species identifies large and diverse effector repertoires.</title>
        <authorList>
            <person name="Burstein D."/>
            <person name="Amaro F."/>
            <person name="Zusman T."/>
            <person name="Lifshitz Z."/>
            <person name="Cohen O."/>
            <person name="Gilbert J.A."/>
            <person name="Pupko T."/>
            <person name="Shuman H.A."/>
            <person name="Segal G."/>
        </authorList>
    </citation>
    <scope>NUCLEOTIDE SEQUENCE [LARGE SCALE GENOMIC DNA]</scope>
    <source>
        <strain evidence="1 2">IMVS3376</strain>
    </source>
</reference>
<proteinExistence type="predicted"/>
<dbReference type="Proteomes" id="UP000054926">
    <property type="component" value="Unassembled WGS sequence"/>
</dbReference>
<dbReference type="STRING" id="947033.Lste_1166"/>
<evidence type="ECO:0000313" key="1">
    <source>
        <dbReference type="EMBL" id="KTD68008.1"/>
    </source>
</evidence>
<dbReference type="AlphaFoldDB" id="A0A0W0ZG61"/>
<organism evidence="1 2">
    <name type="scientific">Legionella steelei</name>
    <dbReference type="NCBI Taxonomy" id="947033"/>
    <lineage>
        <taxon>Bacteria</taxon>
        <taxon>Pseudomonadati</taxon>
        <taxon>Pseudomonadota</taxon>
        <taxon>Gammaproteobacteria</taxon>
        <taxon>Legionellales</taxon>
        <taxon>Legionellaceae</taxon>
        <taxon>Legionella</taxon>
    </lineage>
</organism>
<keyword evidence="2" id="KW-1185">Reference proteome</keyword>
<sequence>MQAIDDVRKFLGSVMNAEQEYSGLGEIVENKNLPSRTTAFIWCILVVGQLLVLGK</sequence>